<protein>
    <submittedName>
        <fullName evidence="3">Zf-CCHC domain-containing protein/UBN2 domain-containing protein</fullName>
    </submittedName>
</protein>
<feature type="region of interest" description="Disordered" evidence="1">
    <location>
        <begin position="394"/>
        <end position="420"/>
    </location>
</feature>
<keyword evidence="2" id="KW-1133">Transmembrane helix</keyword>
<name>A0A6L2KEF4_TANCI</name>
<evidence type="ECO:0000256" key="2">
    <source>
        <dbReference type="SAM" id="Phobius"/>
    </source>
</evidence>
<reference evidence="3" key="1">
    <citation type="journal article" date="2019" name="Sci. Rep.">
        <title>Draft genome of Tanacetum cinerariifolium, the natural source of mosquito coil.</title>
        <authorList>
            <person name="Yamashiro T."/>
            <person name="Shiraishi A."/>
            <person name="Satake H."/>
            <person name="Nakayama K."/>
        </authorList>
    </citation>
    <scope>NUCLEOTIDE SEQUENCE</scope>
</reference>
<keyword evidence="2" id="KW-0472">Membrane</keyword>
<feature type="region of interest" description="Disordered" evidence="1">
    <location>
        <begin position="350"/>
        <end position="378"/>
    </location>
</feature>
<feature type="compositionally biased region" description="Basic and acidic residues" evidence="1">
    <location>
        <begin position="399"/>
        <end position="420"/>
    </location>
</feature>
<dbReference type="SUPFAM" id="SSF57756">
    <property type="entry name" value="Retrovirus zinc finger-like domains"/>
    <property type="match status" value="1"/>
</dbReference>
<sequence length="441" mass="50208">MLRLELHKASALAIGKPTLGLLPRFISCFYGSIRCSKRCPILNCFNLGRVNMKSLTINYVICMFFFVTRVDENIIDEHYHKFIQIVPAFFKEPIYEVHELLVPLLELNRFEIPLGELEASHDMRFSRVLLRSPRMIKVSSSIGMLTTFSSHMILARCLDNQSMPMTMLKLPSLIGIRSILKVPGQMTHLVASITLESIRSCVMQGAFLTQGMVSSIPTVLSWGGSIRLDSFLSFNLLLAVIVVAVVAIVLVDVAATIRPRHRRENKEVMRLLSGLGMRLGNFLKALDKGFSSKNYVRKFLRALHLKWRANVTAIIESKDLTSLSLDELIGNLKVYEVIIKKDSEMVKGKREQNRSLALKAKKESSDEDSSNSNSEDEEYAMAVRDFKNFFKRRGRFLRQPHDERKSSQSNKDDKNGKSERKCFKCEDTNHLIGECPKLSRN</sequence>
<gene>
    <name evidence="3" type="ORF">Tci_019861</name>
</gene>
<accession>A0A6L2KEF4</accession>
<evidence type="ECO:0000256" key="1">
    <source>
        <dbReference type="SAM" id="MobiDB-lite"/>
    </source>
</evidence>
<keyword evidence="2" id="KW-0812">Transmembrane</keyword>
<dbReference type="EMBL" id="BKCJ010002338">
    <property type="protein sequence ID" value="GEU47883.1"/>
    <property type="molecule type" value="Genomic_DNA"/>
</dbReference>
<evidence type="ECO:0000313" key="3">
    <source>
        <dbReference type="EMBL" id="GEU47883.1"/>
    </source>
</evidence>
<dbReference type="GO" id="GO:0003676">
    <property type="term" value="F:nucleic acid binding"/>
    <property type="evidence" value="ECO:0007669"/>
    <property type="project" value="InterPro"/>
</dbReference>
<proteinExistence type="predicted"/>
<dbReference type="InterPro" id="IPR036875">
    <property type="entry name" value="Znf_CCHC_sf"/>
</dbReference>
<comment type="caution">
    <text evidence="3">The sequence shown here is derived from an EMBL/GenBank/DDBJ whole genome shotgun (WGS) entry which is preliminary data.</text>
</comment>
<organism evidence="3">
    <name type="scientific">Tanacetum cinerariifolium</name>
    <name type="common">Dalmatian daisy</name>
    <name type="synonym">Chrysanthemum cinerariifolium</name>
    <dbReference type="NCBI Taxonomy" id="118510"/>
    <lineage>
        <taxon>Eukaryota</taxon>
        <taxon>Viridiplantae</taxon>
        <taxon>Streptophyta</taxon>
        <taxon>Embryophyta</taxon>
        <taxon>Tracheophyta</taxon>
        <taxon>Spermatophyta</taxon>
        <taxon>Magnoliopsida</taxon>
        <taxon>eudicotyledons</taxon>
        <taxon>Gunneridae</taxon>
        <taxon>Pentapetalae</taxon>
        <taxon>asterids</taxon>
        <taxon>campanulids</taxon>
        <taxon>Asterales</taxon>
        <taxon>Asteraceae</taxon>
        <taxon>Asteroideae</taxon>
        <taxon>Anthemideae</taxon>
        <taxon>Anthemidinae</taxon>
        <taxon>Tanacetum</taxon>
    </lineage>
</organism>
<dbReference type="AlphaFoldDB" id="A0A6L2KEF4"/>
<dbReference type="GO" id="GO:0008270">
    <property type="term" value="F:zinc ion binding"/>
    <property type="evidence" value="ECO:0007669"/>
    <property type="project" value="InterPro"/>
</dbReference>
<feature type="transmembrane region" description="Helical" evidence="2">
    <location>
        <begin position="236"/>
        <end position="257"/>
    </location>
</feature>
<feature type="compositionally biased region" description="Acidic residues" evidence="1">
    <location>
        <begin position="365"/>
        <end position="378"/>
    </location>
</feature>